<keyword evidence="1" id="KW-0813">Transport</keyword>
<evidence type="ECO:0000313" key="6">
    <source>
        <dbReference type="Proteomes" id="UP000595917"/>
    </source>
</evidence>
<evidence type="ECO:0000259" key="4">
    <source>
        <dbReference type="PROSITE" id="PS50893"/>
    </source>
</evidence>
<dbReference type="Gene3D" id="3.40.50.300">
    <property type="entry name" value="P-loop containing nucleotide triphosphate hydrolases"/>
    <property type="match status" value="1"/>
</dbReference>
<dbReference type="RefSeq" id="WP_215625372.1">
    <property type="nucleotide sequence ID" value="NZ_CP067089.2"/>
</dbReference>
<dbReference type="InterPro" id="IPR017871">
    <property type="entry name" value="ABC_transporter-like_CS"/>
</dbReference>
<dbReference type="Pfam" id="PF00005">
    <property type="entry name" value="ABC_tran"/>
    <property type="match status" value="1"/>
</dbReference>
<gene>
    <name evidence="5" type="ORF">JFL75_14100</name>
</gene>
<dbReference type="PROSITE" id="PS00211">
    <property type="entry name" value="ABC_TRANSPORTER_1"/>
    <property type="match status" value="1"/>
</dbReference>
<evidence type="ECO:0000256" key="1">
    <source>
        <dbReference type="ARBA" id="ARBA00022448"/>
    </source>
</evidence>
<keyword evidence="2" id="KW-0547">Nucleotide-binding</keyword>
<protein>
    <submittedName>
        <fullName evidence="5">ABC transporter ATP-binding protein</fullName>
    </submittedName>
</protein>
<evidence type="ECO:0000256" key="3">
    <source>
        <dbReference type="ARBA" id="ARBA00022840"/>
    </source>
</evidence>
<dbReference type="InterPro" id="IPR003593">
    <property type="entry name" value="AAA+_ATPase"/>
</dbReference>
<sequence>MSIEVRQLEKTYGDFSLSLDFSVSDGETLILAGPSGCGKTTALSLIAGLIQGDRGAITIDGKSVESAPPWKRNIAVVFQDLALFPHLDVGRNVTYGLFIRGIPKAVRRAAAAEKLKTVRLSGYERRRIQTLSGGEKQRAAIARALAQDPRALLLDEPFSSLDAPLRKELREEFLEIRKQSPVPCIFVTHDREEAAMLGDRIALMSQGSIAEIGKSRDLFLEPKTEFAARFFGFGQLLPCRILEGNDRAVAAETPLGRLRVRDISSLNPEKPLLFVPRDALGFEENGRHGTAVSGIIRKSLFQGERILSEVELQDKTLLAIEADPRMELPPEGSKVRLRVDESLIRFVQPTA</sequence>
<dbReference type="InterPro" id="IPR027417">
    <property type="entry name" value="P-loop_NTPase"/>
</dbReference>
<dbReference type="GO" id="GO:0005524">
    <property type="term" value="F:ATP binding"/>
    <property type="evidence" value="ECO:0007669"/>
    <property type="project" value="UniProtKB-KW"/>
</dbReference>
<feature type="domain" description="ABC transporter" evidence="4">
    <location>
        <begin position="3"/>
        <end position="231"/>
    </location>
</feature>
<organism evidence="5 6">
    <name type="scientific">Breznakiella homolactica</name>
    <dbReference type="NCBI Taxonomy" id="2798577"/>
    <lineage>
        <taxon>Bacteria</taxon>
        <taxon>Pseudomonadati</taxon>
        <taxon>Spirochaetota</taxon>
        <taxon>Spirochaetia</taxon>
        <taxon>Spirochaetales</taxon>
        <taxon>Breznakiellaceae</taxon>
        <taxon>Breznakiella</taxon>
    </lineage>
</organism>
<dbReference type="SUPFAM" id="SSF52540">
    <property type="entry name" value="P-loop containing nucleoside triphosphate hydrolases"/>
    <property type="match status" value="1"/>
</dbReference>
<dbReference type="PANTHER" id="PTHR42781:SF4">
    <property type="entry name" value="SPERMIDINE_PUTRESCINE IMPORT ATP-BINDING PROTEIN POTA"/>
    <property type="match status" value="1"/>
</dbReference>
<dbReference type="PROSITE" id="PS50893">
    <property type="entry name" value="ABC_TRANSPORTER_2"/>
    <property type="match status" value="1"/>
</dbReference>
<keyword evidence="6" id="KW-1185">Reference proteome</keyword>
<dbReference type="EMBL" id="CP067089">
    <property type="protein sequence ID" value="QQO08066.1"/>
    <property type="molecule type" value="Genomic_DNA"/>
</dbReference>
<evidence type="ECO:0000313" key="5">
    <source>
        <dbReference type="EMBL" id="QQO08066.1"/>
    </source>
</evidence>
<dbReference type="SMART" id="SM00382">
    <property type="entry name" value="AAA"/>
    <property type="match status" value="1"/>
</dbReference>
<dbReference type="InterPro" id="IPR003439">
    <property type="entry name" value="ABC_transporter-like_ATP-bd"/>
</dbReference>
<proteinExistence type="predicted"/>
<accession>A0A7T7XKK7</accession>
<dbReference type="GO" id="GO:0016887">
    <property type="term" value="F:ATP hydrolysis activity"/>
    <property type="evidence" value="ECO:0007669"/>
    <property type="project" value="InterPro"/>
</dbReference>
<dbReference type="Proteomes" id="UP000595917">
    <property type="component" value="Chromosome"/>
</dbReference>
<dbReference type="AlphaFoldDB" id="A0A7T7XKK7"/>
<dbReference type="PANTHER" id="PTHR42781">
    <property type="entry name" value="SPERMIDINE/PUTRESCINE IMPORT ATP-BINDING PROTEIN POTA"/>
    <property type="match status" value="1"/>
</dbReference>
<dbReference type="KEGG" id="bhc:JFL75_14100"/>
<dbReference type="InterPro" id="IPR050093">
    <property type="entry name" value="ABC_SmlMolc_Importer"/>
</dbReference>
<reference evidence="5" key="1">
    <citation type="submission" date="2021-01" db="EMBL/GenBank/DDBJ databases">
        <title>Description of Breznakiella homolactica.</title>
        <authorList>
            <person name="Song Y."/>
            <person name="Brune A."/>
        </authorList>
    </citation>
    <scope>NUCLEOTIDE SEQUENCE</scope>
    <source>
        <strain evidence="5">RmG30</strain>
    </source>
</reference>
<evidence type="ECO:0000256" key="2">
    <source>
        <dbReference type="ARBA" id="ARBA00022741"/>
    </source>
</evidence>
<keyword evidence="3 5" id="KW-0067">ATP-binding</keyword>
<name>A0A7T7XKK7_9SPIR</name>